<dbReference type="Pfam" id="PF01079">
    <property type="entry name" value="Hint"/>
    <property type="match status" value="1"/>
</dbReference>
<dbReference type="GO" id="GO:0016540">
    <property type="term" value="P:protein autoprocessing"/>
    <property type="evidence" value="ECO:0007669"/>
    <property type="project" value="InterPro"/>
</dbReference>
<dbReference type="SUPFAM" id="SSF51294">
    <property type="entry name" value="Hedgehog/intein (Hint) domain"/>
    <property type="match status" value="1"/>
</dbReference>
<evidence type="ECO:0000313" key="3">
    <source>
        <dbReference type="Proteomes" id="UP000663889"/>
    </source>
</evidence>
<dbReference type="InterPro" id="IPR050387">
    <property type="entry name" value="Hedgehog_Signaling"/>
</dbReference>
<name>A0A815JV59_9BILA</name>
<comment type="caution">
    <text evidence="2">The sequence shown here is derived from an EMBL/GenBank/DDBJ whole genome shotgun (WGS) entry which is preliminary data.</text>
</comment>
<accession>A0A815JV59</accession>
<reference evidence="2" key="1">
    <citation type="submission" date="2021-02" db="EMBL/GenBank/DDBJ databases">
        <authorList>
            <person name="Nowell W R."/>
        </authorList>
    </citation>
    <scope>NUCLEOTIDE SEQUENCE</scope>
</reference>
<evidence type="ECO:0000313" key="2">
    <source>
        <dbReference type="EMBL" id="CAF1383993.1"/>
    </source>
</evidence>
<feature type="domain" description="Hedgehog protein Hint" evidence="1">
    <location>
        <begin position="4"/>
        <end position="140"/>
    </location>
</feature>
<dbReference type="EMBL" id="CAJNOU010003318">
    <property type="protein sequence ID" value="CAF1383993.1"/>
    <property type="molecule type" value="Genomic_DNA"/>
</dbReference>
<evidence type="ECO:0000259" key="1">
    <source>
        <dbReference type="Pfam" id="PF01079"/>
    </source>
</evidence>
<dbReference type="PANTHER" id="PTHR11889">
    <property type="entry name" value="HEDGEHOG"/>
    <property type="match status" value="1"/>
</dbReference>
<sequence>MNRTALFYTVTTVSGHQMSITPDHYVRVENNGYVTASQLTLNHSLFVTHLNHPVRIRSIKKEFKAGLFHPITLAGTILVNDIFASCYCLDNLHGTHYEEHHLYAPFRLWYYVAKYYLGFGSEVYDMPRDDIHWAIGIYIHYGHYVVFIYRSLRALFLMGLIEFFIRISEIIHPIFIKHAYY</sequence>
<dbReference type="PANTHER" id="PTHR11889:SF31">
    <property type="entry name" value="PROTEIN HEDGEHOG"/>
    <property type="match status" value="1"/>
</dbReference>
<dbReference type="AlphaFoldDB" id="A0A815JV59"/>
<gene>
    <name evidence="2" type="ORF">SEV965_LOCUS30564</name>
</gene>
<dbReference type="Gene3D" id="2.170.16.10">
    <property type="entry name" value="Hedgehog/Intein (Hint) domain"/>
    <property type="match status" value="1"/>
</dbReference>
<dbReference type="InterPro" id="IPR001767">
    <property type="entry name" value="Hedgehog_Hint"/>
</dbReference>
<proteinExistence type="predicted"/>
<dbReference type="Proteomes" id="UP000663889">
    <property type="component" value="Unassembled WGS sequence"/>
</dbReference>
<organism evidence="2 3">
    <name type="scientific">Rotaria sordida</name>
    <dbReference type="NCBI Taxonomy" id="392033"/>
    <lineage>
        <taxon>Eukaryota</taxon>
        <taxon>Metazoa</taxon>
        <taxon>Spiralia</taxon>
        <taxon>Gnathifera</taxon>
        <taxon>Rotifera</taxon>
        <taxon>Eurotatoria</taxon>
        <taxon>Bdelloidea</taxon>
        <taxon>Philodinida</taxon>
        <taxon>Philodinidae</taxon>
        <taxon>Rotaria</taxon>
    </lineage>
</organism>
<protein>
    <recommendedName>
        <fullName evidence="1">Hedgehog protein Hint domain-containing protein</fullName>
    </recommendedName>
</protein>
<dbReference type="InterPro" id="IPR036844">
    <property type="entry name" value="Hint_dom_sf"/>
</dbReference>